<keyword evidence="4 8" id="KW-1133">Transmembrane helix</keyword>
<evidence type="ECO:0000259" key="9">
    <source>
        <dbReference type="Pfam" id="PF07885"/>
    </source>
</evidence>
<dbReference type="Gene3D" id="1.20.120.350">
    <property type="entry name" value="Voltage-gated potassium channels. Chain C"/>
    <property type="match status" value="1"/>
</dbReference>
<evidence type="ECO:0000256" key="2">
    <source>
        <dbReference type="ARBA" id="ARBA00022448"/>
    </source>
</evidence>
<protein>
    <submittedName>
        <fullName evidence="10">Two pore domain potassium channel family protein</fullName>
    </submittedName>
</protein>
<accession>A0A365KTP1</accession>
<keyword evidence="6 8" id="KW-0472">Membrane</keyword>
<evidence type="ECO:0000256" key="5">
    <source>
        <dbReference type="ARBA" id="ARBA00023065"/>
    </source>
</evidence>
<dbReference type="InterPro" id="IPR013099">
    <property type="entry name" value="K_chnl_dom"/>
</dbReference>
<keyword evidence="5" id="KW-0406">Ion transport</keyword>
<evidence type="ECO:0000256" key="6">
    <source>
        <dbReference type="ARBA" id="ARBA00023136"/>
    </source>
</evidence>
<dbReference type="GO" id="GO:0008076">
    <property type="term" value="C:voltage-gated potassium channel complex"/>
    <property type="evidence" value="ECO:0007669"/>
    <property type="project" value="InterPro"/>
</dbReference>
<dbReference type="SUPFAM" id="SSF81324">
    <property type="entry name" value="Voltage-gated potassium channels"/>
    <property type="match status" value="1"/>
</dbReference>
<feature type="domain" description="Potassium channel" evidence="9">
    <location>
        <begin position="118"/>
        <end position="191"/>
    </location>
</feature>
<evidence type="ECO:0000313" key="11">
    <source>
        <dbReference type="Proteomes" id="UP000251002"/>
    </source>
</evidence>
<evidence type="ECO:0000256" key="3">
    <source>
        <dbReference type="ARBA" id="ARBA00022692"/>
    </source>
</evidence>
<dbReference type="PANTHER" id="PTHR11537">
    <property type="entry name" value="VOLTAGE-GATED POTASSIUM CHANNEL"/>
    <property type="match status" value="1"/>
</dbReference>
<sequence length="247" mass="28557">MKKLTVMYEIFMFILVIISLFFAFSENDQLLLYDKVIWLIFVADYSIRLWRSEKRWNYIKSHPFELIAIIPLDSLFRAARFVRIFRVIRLLGIGSRFFKPVYGVLQTNGLDKLLIVTMILLFLIPIPVIIVEPAINTFPDALWWAIVTTTTVGYGDISPTTGLGRILAVVLMLVGIGIIGTFTSAITSYLSKENKMTHDKKVLQILQTIEEIEEFDEKDAELIQLYLERKKMVSEEVVLNKEYNPQP</sequence>
<dbReference type="PANTHER" id="PTHR11537:SF254">
    <property type="entry name" value="POTASSIUM VOLTAGE-GATED CHANNEL PROTEIN SHAB"/>
    <property type="match status" value="1"/>
</dbReference>
<evidence type="ECO:0000256" key="1">
    <source>
        <dbReference type="ARBA" id="ARBA00004141"/>
    </source>
</evidence>
<keyword evidence="2" id="KW-0813">Transport</keyword>
<gene>
    <name evidence="10" type="ORF">DP120_10835</name>
</gene>
<evidence type="ECO:0000313" key="10">
    <source>
        <dbReference type="EMBL" id="RAZ76528.1"/>
    </source>
</evidence>
<dbReference type="EMBL" id="QLZR01000004">
    <property type="protein sequence ID" value="RAZ76528.1"/>
    <property type="molecule type" value="Genomic_DNA"/>
</dbReference>
<comment type="caution">
    <text evidence="10">The sequence shown here is derived from an EMBL/GenBank/DDBJ whole genome shotgun (WGS) entry which is preliminary data.</text>
</comment>
<proteinExistence type="predicted"/>
<evidence type="ECO:0000256" key="4">
    <source>
        <dbReference type="ARBA" id="ARBA00022989"/>
    </source>
</evidence>
<name>A0A365KTP1_9BACL</name>
<keyword evidence="7 10" id="KW-0407">Ion channel</keyword>
<dbReference type="GO" id="GO:0001508">
    <property type="term" value="P:action potential"/>
    <property type="evidence" value="ECO:0007669"/>
    <property type="project" value="TreeGrafter"/>
</dbReference>
<dbReference type="InterPro" id="IPR028325">
    <property type="entry name" value="VG_K_chnl"/>
</dbReference>
<dbReference type="InterPro" id="IPR027359">
    <property type="entry name" value="Volt_channel_dom_sf"/>
</dbReference>
<reference evidence="10 11" key="1">
    <citation type="submission" date="2018-06" db="EMBL/GenBank/DDBJ databases">
        <title>The draft genome sequences of strains SCU63 and S1.</title>
        <authorList>
            <person name="Gan L."/>
        </authorList>
    </citation>
    <scope>NUCLEOTIDE SEQUENCE [LARGE SCALE GENOMIC DNA]</scope>
    <source>
        <strain evidence="10 11">SCU63</strain>
    </source>
</reference>
<evidence type="ECO:0000256" key="8">
    <source>
        <dbReference type="SAM" id="Phobius"/>
    </source>
</evidence>
<dbReference type="GO" id="GO:0005249">
    <property type="term" value="F:voltage-gated potassium channel activity"/>
    <property type="evidence" value="ECO:0007669"/>
    <property type="project" value="InterPro"/>
</dbReference>
<feature type="transmembrane region" description="Helical" evidence="8">
    <location>
        <begin position="166"/>
        <end position="190"/>
    </location>
</feature>
<organism evidence="10 11">
    <name type="scientific">Planococcus halotolerans</name>
    <dbReference type="NCBI Taxonomy" id="2233542"/>
    <lineage>
        <taxon>Bacteria</taxon>
        <taxon>Bacillati</taxon>
        <taxon>Bacillota</taxon>
        <taxon>Bacilli</taxon>
        <taxon>Bacillales</taxon>
        <taxon>Caryophanaceae</taxon>
        <taxon>Planococcus</taxon>
    </lineage>
</organism>
<dbReference type="Pfam" id="PF07885">
    <property type="entry name" value="Ion_trans_2"/>
    <property type="match status" value="1"/>
</dbReference>
<feature type="transmembrane region" description="Helical" evidence="8">
    <location>
        <begin position="113"/>
        <end position="135"/>
    </location>
</feature>
<feature type="transmembrane region" description="Helical" evidence="8">
    <location>
        <begin position="7"/>
        <end position="24"/>
    </location>
</feature>
<evidence type="ECO:0000256" key="7">
    <source>
        <dbReference type="ARBA" id="ARBA00023303"/>
    </source>
</evidence>
<keyword evidence="11" id="KW-1185">Reference proteome</keyword>
<dbReference type="Gene3D" id="1.10.287.70">
    <property type="match status" value="1"/>
</dbReference>
<keyword evidence="3 8" id="KW-0812">Transmembrane</keyword>
<comment type="subcellular location">
    <subcellularLocation>
        <location evidence="1">Membrane</location>
        <topology evidence="1">Multi-pass membrane protein</topology>
    </subcellularLocation>
</comment>
<dbReference type="AlphaFoldDB" id="A0A365KTP1"/>
<dbReference type="Proteomes" id="UP000251002">
    <property type="component" value="Unassembled WGS sequence"/>
</dbReference>